<evidence type="ECO:0000313" key="3">
    <source>
        <dbReference type="Proteomes" id="UP000011668"/>
    </source>
</evidence>
<comment type="caution">
    <text evidence="2">The sequence shown here is derived from an EMBL/GenBank/DDBJ whole genome shotgun (WGS) entry which is preliminary data.</text>
</comment>
<feature type="region of interest" description="Disordered" evidence="1">
    <location>
        <begin position="119"/>
        <end position="160"/>
    </location>
</feature>
<dbReference type="HOGENOM" id="CLU_1152411_0_0_1"/>
<proteinExistence type="predicted"/>
<name>L8X5V7_THACA</name>
<reference evidence="2 3" key="1">
    <citation type="journal article" date="2013" name="Nat. Commun.">
        <title>The evolution and pathogenic mechanisms of the rice sheath blight pathogen.</title>
        <authorList>
            <person name="Zheng A."/>
            <person name="Lin R."/>
            <person name="Xu L."/>
            <person name="Qin P."/>
            <person name="Tang C."/>
            <person name="Ai P."/>
            <person name="Zhang D."/>
            <person name="Liu Y."/>
            <person name="Sun Z."/>
            <person name="Feng H."/>
            <person name="Wang Y."/>
            <person name="Chen Y."/>
            <person name="Liang X."/>
            <person name="Fu R."/>
            <person name="Li Q."/>
            <person name="Zhang J."/>
            <person name="Yu X."/>
            <person name="Xie Z."/>
            <person name="Ding L."/>
            <person name="Guan P."/>
            <person name="Tang J."/>
            <person name="Liang Y."/>
            <person name="Wang S."/>
            <person name="Deng Q."/>
            <person name="Li S."/>
            <person name="Zhu J."/>
            <person name="Wang L."/>
            <person name="Liu H."/>
            <person name="Li P."/>
        </authorList>
    </citation>
    <scope>NUCLEOTIDE SEQUENCE [LARGE SCALE GENOMIC DNA]</scope>
    <source>
        <strain evidence="3">AG-1 IA</strain>
    </source>
</reference>
<accession>L8X5V7</accession>
<organism evidence="2 3">
    <name type="scientific">Thanatephorus cucumeris (strain AG1-IA)</name>
    <name type="common">Rice sheath blight fungus</name>
    <name type="synonym">Rhizoctonia solani</name>
    <dbReference type="NCBI Taxonomy" id="983506"/>
    <lineage>
        <taxon>Eukaryota</taxon>
        <taxon>Fungi</taxon>
        <taxon>Dikarya</taxon>
        <taxon>Basidiomycota</taxon>
        <taxon>Agaricomycotina</taxon>
        <taxon>Agaricomycetes</taxon>
        <taxon>Cantharellales</taxon>
        <taxon>Ceratobasidiaceae</taxon>
        <taxon>Rhizoctonia</taxon>
        <taxon>Rhizoctonia solani AG-1</taxon>
    </lineage>
</organism>
<evidence type="ECO:0000313" key="2">
    <source>
        <dbReference type="EMBL" id="ELU44482.1"/>
    </source>
</evidence>
<dbReference type="Proteomes" id="UP000011668">
    <property type="component" value="Unassembled WGS sequence"/>
</dbReference>
<gene>
    <name evidence="2" type="ORF">AG1IA_01488</name>
</gene>
<keyword evidence="3" id="KW-1185">Reference proteome</keyword>
<protein>
    <submittedName>
        <fullName evidence="2">Uncharacterized protein</fullName>
    </submittedName>
</protein>
<evidence type="ECO:0000256" key="1">
    <source>
        <dbReference type="SAM" id="MobiDB-lite"/>
    </source>
</evidence>
<dbReference type="AlphaFoldDB" id="L8X5V7"/>
<sequence length="241" mass="26150">MAKLENTAVCVRIDIHLQPVSQLVWVEAAGVLAGDNDIIRTMAPAIGIFLGRTALPLPLLLFQRNRAVLKGILTSGRGTRRLIRSRQPKIPSFAMRRRGVSGINRVLSRTQGTIQIGWSSRGRRDPLARRRNPGPAAGQRSVRSVRCGRNGGSTRGGGRMRSRLSARALFGTRCLDRSAVGIKVRPRLGRSGCRRSTVQDGHAGLVDNRNILCNRPLFRFGGTWLGGSGDNSSGGSRVRDG</sequence>
<dbReference type="EMBL" id="AFRT01000301">
    <property type="protein sequence ID" value="ELU44482.1"/>
    <property type="molecule type" value="Genomic_DNA"/>
</dbReference>